<evidence type="ECO:0000313" key="10">
    <source>
        <dbReference type="Proteomes" id="UP001293593"/>
    </source>
</evidence>
<keyword evidence="4 7" id="KW-0812">Transmembrane</keyword>
<evidence type="ECO:0000256" key="2">
    <source>
        <dbReference type="ARBA" id="ARBA00010992"/>
    </source>
</evidence>
<evidence type="ECO:0000256" key="6">
    <source>
        <dbReference type="ARBA" id="ARBA00023136"/>
    </source>
</evidence>
<dbReference type="PANTHER" id="PTHR48020:SF35">
    <property type="entry name" value="SUGAR TRANSPORTER"/>
    <property type="match status" value="1"/>
</dbReference>
<dbReference type="PRINTS" id="PR00171">
    <property type="entry name" value="SUGRTRNSPORT"/>
</dbReference>
<dbReference type="SUPFAM" id="SSF103473">
    <property type="entry name" value="MFS general substrate transporter"/>
    <property type="match status" value="1"/>
</dbReference>
<sequence length="692" mass="73419">MREVVIVAISSTLGNMLIGWDSSSIAGGMSYIKKEFNLETDPKMEGMIVSMTFLAGTLTTTLAGTASDMFGRRTMLIISSVTFILSALIILWAPNVYIILMARLLSGGANALAVTLTPLYISEISPPDIRGLLTTVTQFSCSSGMFLAYCLVFSMSLMESPSWRIMLGIIGLPALAYFLITVFYLPESPRWLVTKGRLGDARTVLQRIRGTQDVSGELALLVEGLSPGGEATSLEEYIVAPASEVTAMEAARDCFKLYEPSEGALSMVAAPINVQGISSMVLSQSMSRQASLMQSPAGMLKDLIVNLFESIHGDDAAATLQGSGLNLSVSEPTGTSDFLQLHTPLLLSHQDSTTDRSEAVINKNTDIGGGWQLMYKEAGPHQFQRVYLHAEGGGGGAVVGAPHSQRASFLSGSGLDLTMEGEAAAFPAVALVSMSAIGTNKDVAKAVNDINAVKPNAWTPGVRRALIVGIGLQVLQQAAGINGFLYYGPQVLEKAGVGALLANLGITATSASLLVNVVITFFMLPCIALSMKLMDVAGRRSIMLKTVPILIVCLMILVVRDSLHLSSMANAAITALSVIVYESVFCMGFGVIPNIMCAEIFPTSVRGICISICCVSFWLATLILTSVFPSLLQLLGLSGVFGLFVVGCVVSWIFVYLKVPETKGMPLEVITEFFALGASPSSDLSTFAGTRN</sequence>
<evidence type="ECO:0000256" key="5">
    <source>
        <dbReference type="ARBA" id="ARBA00022989"/>
    </source>
</evidence>
<feature type="transmembrane region" description="Helical" evidence="7">
    <location>
        <begin position="634"/>
        <end position="657"/>
    </location>
</feature>
<feature type="transmembrane region" description="Helical" evidence="7">
    <location>
        <begin position="500"/>
        <end position="530"/>
    </location>
</feature>
<dbReference type="EMBL" id="JAWXYG010000010">
    <property type="protein sequence ID" value="KAK4261626.1"/>
    <property type="molecule type" value="Genomic_DNA"/>
</dbReference>
<dbReference type="PROSITE" id="PS50850">
    <property type="entry name" value="MFS"/>
    <property type="match status" value="1"/>
</dbReference>
<comment type="subcellular location">
    <subcellularLocation>
        <location evidence="1">Membrane</location>
        <topology evidence="1">Multi-pass membrane protein</topology>
    </subcellularLocation>
</comment>
<keyword evidence="6 7" id="KW-0472">Membrane</keyword>
<dbReference type="PANTHER" id="PTHR48020">
    <property type="entry name" value="PROTON MYO-INOSITOL COTRANSPORTER"/>
    <property type="match status" value="1"/>
</dbReference>
<dbReference type="Gene3D" id="1.20.1250.20">
    <property type="entry name" value="MFS general substrate transporter like domains"/>
    <property type="match status" value="2"/>
</dbReference>
<dbReference type="InterPro" id="IPR005828">
    <property type="entry name" value="MFS_sugar_transport-like"/>
</dbReference>
<accession>A0AAE1MIJ7</accession>
<dbReference type="Pfam" id="PF00083">
    <property type="entry name" value="Sugar_tr"/>
    <property type="match status" value="2"/>
</dbReference>
<dbReference type="GO" id="GO:0022857">
    <property type="term" value="F:transmembrane transporter activity"/>
    <property type="evidence" value="ECO:0007669"/>
    <property type="project" value="InterPro"/>
</dbReference>
<dbReference type="GO" id="GO:0016020">
    <property type="term" value="C:membrane"/>
    <property type="evidence" value="ECO:0007669"/>
    <property type="project" value="UniProtKB-SubCell"/>
</dbReference>
<dbReference type="InterPro" id="IPR036259">
    <property type="entry name" value="MFS_trans_sf"/>
</dbReference>
<feature type="transmembrane region" description="Helical" evidence="7">
    <location>
        <begin position="608"/>
        <end position="628"/>
    </location>
</feature>
<dbReference type="AlphaFoldDB" id="A0AAE1MIJ7"/>
<evidence type="ECO:0000259" key="8">
    <source>
        <dbReference type="PROSITE" id="PS50850"/>
    </source>
</evidence>
<comment type="caution">
    <text evidence="9">The sequence shown here is derived from an EMBL/GenBank/DDBJ whole genome shotgun (WGS) entry which is preliminary data.</text>
</comment>
<evidence type="ECO:0000313" key="9">
    <source>
        <dbReference type="EMBL" id="KAK4261626.1"/>
    </source>
</evidence>
<organism evidence="9 10">
    <name type="scientific">Acacia crassicarpa</name>
    <name type="common">northern wattle</name>
    <dbReference type="NCBI Taxonomy" id="499986"/>
    <lineage>
        <taxon>Eukaryota</taxon>
        <taxon>Viridiplantae</taxon>
        <taxon>Streptophyta</taxon>
        <taxon>Embryophyta</taxon>
        <taxon>Tracheophyta</taxon>
        <taxon>Spermatophyta</taxon>
        <taxon>Magnoliopsida</taxon>
        <taxon>eudicotyledons</taxon>
        <taxon>Gunneridae</taxon>
        <taxon>Pentapetalae</taxon>
        <taxon>rosids</taxon>
        <taxon>fabids</taxon>
        <taxon>Fabales</taxon>
        <taxon>Fabaceae</taxon>
        <taxon>Caesalpinioideae</taxon>
        <taxon>mimosoid clade</taxon>
        <taxon>Acacieae</taxon>
        <taxon>Acacia</taxon>
    </lineage>
</organism>
<feature type="transmembrane region" description="Helical" evidence="7">
    <location>
        <begin position="465"/>
        <end position="488"/>
    </location>
</feature>
<dbReference type="InterPro" id="IPR003663">
    <property type="entry name" value="Sugar/inositol_transpt"/>
</dbReference>
<dbReference type="InterPro" id="IPR050814">
    <property type="entry name" value="Myo-inositol_Transporter"/>
</dbReference>
<feature type="transmembrane region" description="Helical" evidence="7">
    <location>
        <begin position="74"/>
        <end position="92"/>
    </location>
</feature>
<reference evidence="9" key="1">
    <citation type="submission" date="2023-10" db="EMBL/GenBank/DDBJ databases">
        <title>Chromosome-level genome of the transformable northern wattle, Acacia crassicarpa.</title>
        <authorList>
            <person name="Massaro I."/>
            <person name="Sinha N.R."/>
            <person name="Poethig S."/>
            <person name="Leichty A.R."/>
        </authorList>
    </citation>
    <scope>NUCLEOTIDE SEQUENCE</scope>
    <source>
        <strain evidence="9">Acra3RX</strain>
        <tissue evidence="9">Leaf</tissue>
    </source>
</reference>
<dbReference type="PROSITE" id="PS00216">
    <property type="entry name" value="SUGAR_TRANSPORT_1"/>
    <property type="match status" value="2"/>
</dbReference>
<gene>
    <name evidence="9" type="ORF">QN277_004594</name>
</gene>
<keyword evidence="3" id="KW-0813">Transport</keyword>
<feature type="transmembrane region" description="Helical" evidence="7">
    <location>
        <begin position="163"/>
        <end position="185"/>
    </location>
</feature>
<keyword evidence="10" id="KW-1185">Reference proteome</keyword>
<dbReference type="InterPro" id="IPR020846">
    <property type="entry name" value="MFS_dom"/>
</dbReference>
<keyword evidence="5 7" id="KW-1133">Transmembrane helix</keyword>
<evidence type="ECO:0000256" key="3">
    <source>
        <dbReference type="ARBA" id="ARBA00022448"/>
    </source>
</evidence>
<dbReference type="Proteomes" id="UP001293593">
    <property type="component" value="Unassembled WGS sequence"/>
</dbReference>
<protein>
    <recommendedName>
        <fullName evidence="8">Major facilitator superfamily (MFS) profile domain-containing protein</fullName>
    </recommendedName>
</protein>
<name>A0AAE1MIJ7_9FABA</name>
<evidence type="ECO:0000256" key="7">
    <source>
        <dbReference type="SAM" id="Phobius"/>
    </source>
</evidence>
<dbReference type="InterPro" id="IPR005829">
    <property type="entry name" value="Sugar_transporter_CS"/>
</dbReference>
<comment type="similarity">
    <text evidence="2">Belongs to the major facilitator superfamily. Sugar transporter (TC 2.A.1.1) family.</text>
</comment>
<feature type="transmembrane region" description="Helical" evidence="7">
    <location>
        <begin position="571"/>
        <end position="596"/>
    </location>
</feature>
<feature type="transmembrane region" description="Helical" evidence="7">
    <location>
        <begin position="542"/>
        <end position="559"/>
    </location>
</feature>
<feature type="transmembrane region" description="Helical" evidence="7">
    <location>
        <begin position="47"/>
        <end position="67"/>
    </location>
</feature>
<evidence type="ECO:0000256" key="1">
    <source>
        <dbReference type="ARBA" id="ARBA00004141"/>
    </source>
</evidence>
<feature type="domain" description="Major facilitator superfamily (MFS) profile" evidence="8">
    <location>
        <begin position="7"/>
        <end position="663"/>
    </location>
</feature>
<dbReference type="FunFam" id="1.20.1250.20:FF:000461">
    <property type="entry name" value="Monosaccharide-sensing protein 3"/>
    <property type="match status" value="1"/>
</dbReference>
<evidence type="ECO:0000256" key="4">
    <source>
        <dbReference type="ARBA" id="ARBA00022692"/>
    </source>
</evidence>
<proteinExistence type="inferred from homology"/>